<evidence type="ECO:0000313" key="2">
    <source>
        <dbReference type="EMBL" id="QGZ37003.1"/>
    </source>
</evidence>
<proteinExistence type="predicted"/>
<dbReference type="PANTHER" id="PTHR43464:SF23">
    <property type="entry name" value="JUVENILE HORMONE ACID O-METHYLTRANSFERASE"/>
    <property type="match status" value="1"/>
</dbReference>
<evidence type="ECO:0000313" key="3">
    <source>
        <dbReference type="Proteomes" id="UP000435648"/>
    </source>
</evidence>
<sequence>MGGIVQRIVGALTGAKARAEAEKPHFQRDYERHVRNLKESHPLDEAMSLAVGGHYDIQGRIHLELLRSLGLKDGDSLIDLGCGSGRTARQLAASGSYSYLGIDVVEDLIDYARAHTPADYRFHISTDLKIPAADASADIVTSFSLFTHLLHEETYLYMEEVRRVLRPGGTFLFSFLEFGSRDHFSVFAGSVEQQRNGTKPVLNMFIERNVIELWAKKLGFAVETYIDGNREIVPGGGLGQTGAVLRRLER</sequence>
<evidence type="ECO:0000259" key="1">
    <source>
        <dbReference type="Pfam" id="PF08241"/>
    </source>
</evidence>
<dbReference type="GO" id="GO:0010420">
    <property type="term" value="F:polyprenyldihydroxybenzoate methyltransferase activity"/>
    <property type="evidence" value="ECO:0007669"/>
    <property type="project" value="TreeGrafter"/>
</dbReference>
<gene>
    <name evidence="2" type="ORF">GH266_22400</name>
</gene>
<dbReference type="SUPFAM" id="SSF53335">
    <property type="entry name" value="S-adenosyl-L-methionine-dependent methyltransferases"/>
    <property type="match status" value="1"/>
</dbReference>
<reference evidence="2 3" key="1">
    <citation type="submission" date="2019-12" db="EMBL/GenBank/DDBJ databases">
        <title>The genome of Stappia indica PHM037.</title>
        <authorList>
            <person name="Kacar D."/>
            <person name="Galan B."/>
            <person name="Canedo L."/>
            <person name="Rodriguez P."/>
            <person name="de la Calle F."/>
            <person name="Garcia J.L."/>
        </authorList>
    </citation>
    <scope>NUCLEOTIDE SEQUENCE [LARGE SCALE GENOMIC DNA]</scope>
    <source>
        <strain evidence="2 3">PHM037</strain>
    </source>
</reference>
<dbReference type="EMBL" id="CP046908">
    <property type="protein sequence ID" value="QGZ37003.1"/>
    <property type="molecule type" value="Genomic_DNA"/>
</dbReference>
<name>A0A857CD50_9HYPH</name>
<dbReference type="PANTHER" id="PTHR43464">
    <property type="entry name" value="METHYLTRANSFERASE"/>
    <property type="match status" value="1"/>
</dbReference>
<keyword evidence="2" id="KW-0808">Transferase</keyword>
<dbReference type="InterPro" id="IPR013216">
    <property type="entry name" value="Methyltransf_11"/>
</dbReference>
<keyword evidence="2" id="KW-0489">Methyltransferase</keyword>
<dbReference type="AlphaFoldDB" id="A0A857CD50"/>
<dbReference type="RefSeq" id="WP_158195821.1">
    <property type="nucleotide sequence ID" value="NZ_CP046908.1"/>
</dbReference>
<dbReference type="OrthoDB" id="8153637at2"/>
<dbReference type="Gene3D" id="3.40.50.150">
    <property type="entry name" value="Vaccinia Virus protein VP39"/>
    <property type="match status" value="1"/>
</dbReference>
<organism evidence="2 3">
    <name type="scientific">Stappia indica</name>
    <dbReference type="NCBI Taxonomy" id="538381"/>
    <lineage>
        <taxon>Bacteria</taxon>
        <taxon>Pseudomonadati</taxon>
        <taxon>Pseudomonadota</taxon>
        <taxon>Alphaproteobacteria</taxon>
        <taxon>Hyphomicrobiales</taxon>
        <taxon>Stappiaceae</taxon>
        <taxon>Stappia</taxon>
    </lineage>
</organism>
<dbReference type="InterPro" id="IPR029063">
    <property type="entry name" value="SAM-dependent_MTases_sf"/>
</dbReference>
<dbReference type="KEGG" id="siw:GH266_22400"/>
<dbReference type="GO" id="GO:0032259">
    <property type="term" value="P:methylation"/>
    <property type="evidence" value="ECO:0007669"/>
    <property type="project" value="UniProtKB-KW"/>
</dbReference>
<dbReference type="CDD" id="cd02440">
    <property type="entry name" value="AdoMet_MTases"/>
    <property type="match status" value="1"/>
</dbReference>
<accession>A0A857CD50</accession>
<feature type="domain" description="Methyltransferase type 11" evidence="1">
    <location>
        <begin position="79"/>
        <end position="173"/>
    </location>
</feature>
<dbReference type="Pfam" id="PF08241">
    <property type="entry name" value="Methyltransf_11"/>
    <property type="match status" value="1"/>
</dbReference>
<dbReference type="Proteomes" id="UP000435648">
    <property type="component" value="Chromosome"/>
</dbReference>
<protein>
    <submittedName>
        <fullName evidence="2">Methyltransferase domain-containing protein</fullName>
    </submittedName>
</protein>